<dbReference type="RefSeq" id="WP_379862970.1">
    <property type="nucleotide sequence ID" value="NZ_JBHTBW010000004.1"/>
</dbReference>
<dbReference type="Proteomes" id="UP001596500">
    <property type="component" value="Unassembled WGS sequence"/>
</dbReference>
<dbReference type="EMBL" id="JBHTBW010000004">
    <property type="protein sequence ID" value="MFC7439787.1"/>
    <property type="molecule type" value="Genomic_DNA"/>
</dbReference>
<sequence length="160" mass="18039">MKWGAKISLLIILLIVVISAYWVGYWNGRFGDWLDAAEPPKPTITVDGKKVGLVRGSYSWRERPSLLPFWDSGKAVIADSIGPIEYFRLHPDQSVSVKAGAMIEAEPPEGIVQFDLMNETQEGKVDPYRVPAEKGKTIYSLDMKWPAQGRASYYFMLEVK</sequence>
<comment type="caution">
    <text evidence="2">The sequence shown here is derived from an EMBL/GenBank/DDBJ whole genome shotgun (WGS) entry which is preliminary data.</text>
</comment>
<evidence type="ECO:0000313" key="2">
    <source>
        <dbReference type="EMBL" id="MFC7439787.1"/>
    </source>
</evidence>
<protein>
    <submittedName>
        <fullName evidence="2">Uncharacterized protein</fullName>
    </submittedName>
</protein>
<keyword evidence="1" id="KW-1133">Transmembrane helix</keyword>
<keyword evidence="1" id="KW-0472">Membrane</keyword>
<keyword evidence="1" id="KW-0812">Transmembrane</keyword>
<keyword evidence="3" id="KW-1185">Reference proteome</keyword>
<proteinExistence type="predicted"/>
<evidence type="ECO:0000313" key="3">
    <source>
        <dbReference type="Proteomes" id="UP001596500"/>
    </source>
</evidence>
<accession>A0ABW2RFU7</accession>
<organism evidence="2 3">
    <name type="scientific">Laceyella putida</name>
    <dbReference type="NCBI Taxonomy" id="110101"/>
    <lineage>
        <taxon>Bacteria</taxon>
        <taxon>Bacillati</taxon>
        <taxon>Bacillota</taxon>
        <taxon>Bacilli</taxon>
        <taxon>Bacillales</taxon>
        <taxon>Thermoactinomycetaceae</taxon>
        <taxon>Laceyella</taxon>
    </lineage>
</organism>
<evidence type="ECO:0000256" key="1">
    <source>
        <dbReference type="SAM" id="Phobius"/>
    </source>
</evidence>
<feature type="transmembrane region" description="Helical" evidence="1">
    <location>
        <begin position="7"/>
        <end position="26"/>
    </location>
</feature>
<name>A0ABW2RFU7_9BACL</name>
<reference evidence="3" key="1">
    <citation type="journal article" date="2019" name="Int. J. Syst. Evol. Microbiol.">
        <title>The Global Catalogue of Microorganisms (GCM) 10K type strain sequencing project: providing services to taxonomists for standard genome sequencing and annotation.</title>
        <authorList>
            <consortium name="The Broad Institute Genomics Platform"/>
            <consortium name="The Broad Institute Genome Sequencing Center for Infectious Disease"/>
            <person name="Wu L."/>
            <person name="Ma J."/>
        </authorList>
    </citation>
    <scope>NUCLEOTIDE SEQUENCE [LARGE SCALE GENOMIC DNA]</scope>
    <source>
        <strain evidence="3">CGMCC 1.12942</strain>
    </source>
</reference>
<gene>
    <name evidence="2" type="ORF">ACFQNG_01220</name>
</gene>